<name>A0A7J8F8W5_MOLMO</name>
<feature type="region of interest" description="Disordered" evidence="1">
    <location>
        <begin position="1"/>
        <end position="21"/>
    </location>
</feature>
<protein>
    <submittedName>
        <fullName evidence="3">Uncharacterized protein</fullName>
    </submittedName>
</protein>
<keyword evidence="2" id="KW-1133">Transmembrane helix</keyword>
<keyword evidence="4" id="KW-1185">Reference proteome</keyword>
<dbReference type="InParanoid" id="A0A7J8F8W5"/>
<feature type="compositionally biased region" description="Polar residues" evidence="1">
    <location>
        <begin position="12"/>
        <end position="21"/>
    </location>
</feature>
<reference evidence="3 4" key="1">
    <citation type="journal article" date="2020" name="Nature">
        <title>Six reference-quality genomes reveal evolution of bat adaptations.</title>
        <authorList>
            <person name="Jebb D."/>
            <person name="Huang Z."/>
            <person name="Pippel M."/>
            <person name="Hughes G.M."/>
            <person name="Lavrichenko K."/>
            <person name="Devanna P."/>
            <person name="Winkler S."/>
            <person name="Jermiin L.S."/>
            <person name="Skirmuntt E.C."/>
            <person name="Katzourakis A."/>
            <person name="Burkitt-Gray L."/>
            <person name="Ray D.A."/>
            <person name="Sullivan K.A.M."/>
            <person name="Roscito J.G."/>
            <person name="Kirilenko B.M."/>
            <person name="Davalos L.M."/>
            <person name="Corthals A.P."/>
            <person name="Power M.L."/>
            <person name="Jones G."/>
            <person name="Ransome R.D."/>
            <person name="Dechmann D.K.N."/>
            <person name="Locatelli A.G."/>
            <person name="Puechmaille S.J."/>
            <person name="Fedrigo O."/>
            <person name="Jarvis E.D."/>
            <person name="Hiller M."/>
            <person name="Vernes S.C."/>
            <person name="Myers E.W."/>
            <person name="Teeling E.C."/>
        </authorList>
    </citation>
    <scope>NUCLEOTIDE SEQUENCE [LARGE SCALE GENOMIC DNA]</scope>
    <source>
        <strain evidence="3">MMolMol1</strain>
        <tissue evidence="3">Muscle</tissue>
    </source>
</reference>
<keyword evidence="2" id="KW-0472">Membrane</keyword>
<feature type="transmembrane region" description="Helical" evidence="2">
    <location>
        <begin position="182"/>
        <end position="207"/>
    </location>
</feature>
<evidence type="ECO:0000256" key="1">
    <source>
        <dbReference type="SAM" id="MobiDB-lite"/>
    </source>
</evidence>
<dbReference type="AlphaFoldDB" id="A0A7J8F8W5"/>
<dbReference type="Proteomes" id="UP000550707">
    <property type="component" value="Unassembled WGS sequence"/>
</dbReference>
<keyword evidence="2" id="KW-0812">Transmembrane</keyword>
<gene>
    <name evidence="3" type="ORF">HJG59_008514</name>
</gene>
<evidence type="ECO:0000313" key="4">
    <source>
        <dbReference type="Proteomes" id="UP000550707"/>
    </source>
</evidence>
<sequence>MKGTHRVAATCRTDQGRGQTATEVRALSGNQTRVSQDRRPMLLTAEPNRPGLLVVNELQLALQWPTGWGWISQGGAAASPQSPGKEQYGHRPAWQQLSKSSERPPNPECPDTVPVQSALPLPEPKVSGCGCGCFSLCPGCAVEPPGSVTRGRRSQLRPLPSCRPWAPSPVSRLRNPTRIESVSLVIWSSQAAFLLQFVCVIVVIPVWSWETVCVASVHSAAILES</sequence>
<accession>A0A7J8F8W5</accession>
<proteinExistence type="predicted"/>
<organism evidence="3 4">
    <name type="scientific">Molossus molossus</name>
    <name type="common">Pallas' mastiff bat</name>
    <name type="synonym">Vespertilio molossus</name>
    <dbReference type="NCBI Taxonomy" id="27622"/>
    <lineage>
        <taxon>Eukaryota</taxon>
        <taxon>Metazoa</taxon>
        <taxon>Chordata</taxon>
        <taxon>Craniata</taxon>
        <taxon>Vertebrata</taxon>
        <taxon>Euteleostomi</taxon>
        <taxon>Mammalia</taxon>
        <taxon>Eutheria</taxon>
        <taxon>Laurasiatheria</taxon>
        <taxon>Chiroptera</taxon>
        <taxon>Yangochiroptera</taxon>
        <taxon>Molossidae</taxon>
        <taxon>Molossus</taxon>
    </lineage>
</organism>
<evidence type="ECO:0000313" key="3">
    <source>
        <dbReference type="EMBL" id="KAF6444204.1"/>
    </source>
</evidence>
<evidence type="ECO:0000256" key="2">
    <source>
        <dbReference type="SAM" id="Phobius"/>
    </source>
</evidence>
<dbReference type="EMBL" id="JACASF010000012">
    <property type="protein sequence ID" value="KAF6444204.1"/>
    <property type="molecule type" value="Genomic_DNA"/>
</dbReference>
<feature type="region of interest" description="Disordered" evidence="1">
    <location>
        <begin position="74"/>
        <end position="115"/>
    </location>
</feature>
<comment type="caution">
    <text evidence="3">The sequence shown here is derived from an EMBL/GenBank/DDBJ whole genome shotgun (WGS) entry which is preliminary data.</text>
</comment>